<comment type="similarity">
    <text evidence="1">Belongs to the peptidase A1 family.</text>
</comment>
<dbReference type="OrthoDB" id="3089at2759"/>
<evidence type="ECO:0000313" key="5">
    <source>
        <dbReference type="Proteomes" id="UP000054279"/>
    </source>
</evidence>
<dbReference type="PRINTS" id="PR00792">
    <property type="entry name" value="PEPSIN"/>
</dbReference>
<dbReference type="Proteomes" id="UP000054279">
    <property type="component" value="Unassembled WGS sequence"/>
</dbReference>
<dbReference type="InterPro" id="IPR033121">
    <property type="entry name" value="PEPTIDASE_A1"/>
</dbReference>
<dbReference type="GO" id="GO:0006508">
    <property type="term" value="P:proteolysis"/>
    <property type="evidence" value="ECO:0007669"/>
    <property type="project" value="InterPro"/>
</dbReference>
<protein>
    <submittedName>
        <fullName evidence="4">Unplaced genomic scaffold SPHSTscaffold_93, whole genome shotgun sequence</fullName>
    </submittedName>
</protein>
<feature type="active site" evidence="2">
    <location>
        <position position="291"/>
    </location>
</feature>
<dbReference type="HOGENOM" id="CLU_021426_0_0_1"/>
<proteinExistence type="inferred from homology"/>
<feature type="domain" description="Peptidase A1" evidence="3">
    <location>
        <begin position="37"/>
        <end position="411"/>
    </location>
</feature>
<evidence type="ECO:0000256" key="1">
    <source>
        <dbReference type="ARBA" id="ARBA00007447"/>
    </source>
</evidence>
<dbReference type="Pfam" id="PF00026">
    <property type="entry name" value="Asp"/>
    <property type="match status" value="1"/>
</dbReference>
<dbReference type="GO" id="GO:0004190">
    <property type="term" value="F:aspartic-type endopeptidase activity"/>
    <property type="evidence" value="ECO:0007669"/>
    <property type="project" value="InterPro"/>
</dbReference>
<dbReference type="Gene3D" id="2.40.70.10">
    <property type="entry name" value="Acid Proteases"/>
    <property type="match status" value="2"/>
</dbReference>
<sequence>MSATMSIQRGPSMVRKPLLSLRSVSAIGLGDNSDASYSVQVGIGKETVPLIFDTGSSDLWSISSDCSRTSCGSIPTAASIQSSSFQASGLDVRLNFGDSSRPTFASGRIVSGPANVAGIQVQAQFLAAINQTNTGVPGIFGGGFPTPAGSPIFFQLLSQNLGANPSSQAIADAYISSLAHKGPLLSRLVVGGQLEQPMYTISLQRDTIELGGNIGQLTIGKLPDGISNDSLTWVPVRLYTQEQGGISGPSNSLNDHYPIGWEIPIDDVIFNGQSLPKPNISTGIGYSALIDTGTSWIEGPENVVNRILSAISTDVTHFDSENGPKIMCNLSSDLSFVIGGKHFPVDPRDFLGLQDDVKDCTLGTIRSTDPPQAGWLLSWVLGVPFMKSTFIAFYYGNLTHPSVDPPRIGFLSTVPRNVDELFSLALSKAQQTGGFIAVTENPPTGTIIPVATSTNSVGVGQTTGNSTTSVSNGSTSHIARSHVLLWISCIIALQFV</sequence>
<organism evidence="4 5">
    <name type="scientific">Sphaerobolus stellatus (strain SS14)</name>
    <dbReference type="NCBI Taxonomy" id="990650"/>
    <lineage>
        <taxon>Eukaryota</taxon>
        <taxon>Fungi</taxon>
        <taxon>Dikarya</taxon>
        <taxon>Basidiomycota</taxon>
        <taxon>Agaricomycotina</taxon>
        <taxon>Agaricomycetes</taxon>
        <taxon>Phallomycetidae</taxon>
        <taxon>Geastrales</taxon>
        <taxon>Sphaerobolaceae</taxon>
        <taxon>Sphaerobolus</taxon>
    </lineage>
</organism>
<dbReference type="PANTHER" id="PTHR47966">
    <property type="entry name" value="BETA-SITE APP-CLEAVING ENZYME, ISOFORM A-RELATED"/>
    <property type="match status" value="1"/>
</dbReference>
<feature type="active site" evidence="2">
    <location>
        <position position="53"/>
    </location>
</feature>
<dbReference type="CDD" id="cd05471">
    <property type="entry name" value="pepsin_like"/>
    <property type="match status" value="1"/>
</dbReference>
<keyword evidence="5" id="KW-1185">Reference proteome</keyword>
<reference evidence="4 5" key="1">
    <citation type="submission" date="2014-06" db="EMBL/GenBank/DDBJ databases">
        <title>Evolutionary Origins and Diversification of the Mycorrhizal Mutualists.</title>
        <authorList>
            <consortium name="DOE Joint Genome Institute"/>
            <consortium name="Mycorrhizal Genomics Consortium"/>
            <person name="Kohler A."/>
            <person name="Kuo A."/>
            <person name="Nagy L.G."/>
            <person name="Floudas D."/>
            <person name="Copeland A."/>
            <person name="Barry K.W."/>
            <person name="Cichocki N."/>
            <person name="Veneault-Fourrey C."/>
            <person name="LaButti K."/>
            <person name="Lindquist E.A."/>
            <person name="Lipzen A."/>
            <person name="Lundell T."/>
            <person name="Morin E."/>
            <person name="Murat C."/>
            <person name="Riley R."/>
            <person name="Ohm R."/>
            <person name="Sun H."/>
            <person name="Tunlid A."/>
            <person name="Henrissat B."/>
            <person name="Grigoriev I.V."/>
            <person name="Hibbett D.S."/>
            <person name="Martin F."/>
        </authorList>
    </citation>
    <scope>NUCLEOTIDE SEQUENCE [LARGE SCALE GENOMIC DNA]</scope>
    <source>
        <strain evidence="4 5">SS14</strain>
    </source>
</reference>
<dbReference type="InterPro" id="IPR001461">
    <property type="entry name" value="Aspartic_peptidase_A1"/>
</dbReference>
<dbReference type="InterPro" id="IPR034164">
    <property type="entry name" value="Pepsin-like_dom"/>
</dbReference>
<evidence type="ECO:0000259" key="3">
    <source>
        <dbReference type="PROSITE" id="PS51767"/>
    </source>
</evidence>
<accession>A0A0C9V7J4</accession>
<dbReference type="InterPro" id="IPR021109">
    <property type="entry name" value="Peptidase_aspartic_dom_sf"/>
</dbReference>
<dbReference type="SUPFAM" id="SSF50630">
    <property type="entry name" value="Acid proteases"/>
    <property type="match status" value="1"/>
</dbReference>
<dbReference type="EMBL" id="KN837168">
    <property type="protein sequence ID" value="KIJ37527.1"/>
    <property type="molecule type" value="Genomic_DNA"/>
</dbReference>
<dbReference type="AlphaFoldDB" id="A0A0C9V7J4"/>
<name>A0A0C9V7J4_SPHS4</name>
<dbReference type="PROSITE" id="PS51767">
    <property type="entry name" value="PEPTIDASE_A1"/>
    <property type="match status" value="1"/>
</dbReference>
<evidence type="ECO:0000313" key="4">
    <source>
        <dbReference type="EMBL" id="KIJ37527.1"/>
    </source>
</evidence>
<dbReference type="PANTHER" id="PTHR47966:SF51">
    <property type="entry name" value="BETA-SITE APP-CLEAVING ENZYME, ISOFORM A-RELATED"/>
    <property type="match status" value="1"/>
</dbReference>
<gene>
    <name evidence="4" type="ORF">M422DRAFT_231573</name>
</gene>
<evidence type="ECO:0000256" key="2">
    <source>
        <dbReference type="PIRSR" id="PIRSR601461-1"/>
    </source>
</evidence>